<dbReference type="Pfam" id="PF12627">
    <property type="entry name" value="PolyA_pol_RNAbd"/>
    <property type="match status" value="1"/>
</dbReference>
<dbReference type="EMBL" id="VDCV01000003">
    <property type="protein sequence ID" value="KAB5564787.1"/>
    <property type="molecule type" value="Genomic_DNA"/>
</dbReference>
<proteinExistence type="inferred from homology"/>
<organism evidence="7 8">
    <name type="scientific">Salix brachista</name>
    <dbReference type="NCBI Taxonomy" id="2182728"/>
    <lineage>
        <taxon>Eukaryota</taxon>
        <taxon>Viridiplantae</taxon>
        <taxon>Streptophyta</taxon>
        <taxon>Embryophyta</taxon>
        <taxon>Tracheophyta</taxon>
        <taxon>Spermatophyta</taxon>
        <taxon>Magnoliopsida</taxon>
        <taxon>eudicotyledons</taxon>
        <taxon>Gunneridae</taxon>
        <taxon>Pentapetalae</taxon>
        <taxon>rosids</taxon>
        <taxon>fabids</taxon>
        <taxon>Malpighiales</taxon>
        <taxon>Salicaceae</taxon>
        <taxon>Saliceae</taxon>
        <taxon>Salix</taxon>
    </lineage>
</organism>
<dbReference type="InterPro" id="IPR043519">
    <property type="entry name" value="NT_sf"/>
</dbReference>
<dbReference type="SUPFAM" id="SSF81891">
    <property type="entry name" value="Poly A polymerase C-terminal region-like"/>
    <property type="match status" value="1"/>
</dbReference>
<dbReference type="PANTHER" id="PTHR43051:SF3">
    <property type="entry name" value="POLYNUCLEOTIDE ADENYLYLTRANSFERASE FAMILY PROTEIN"/>
    <property type="match status" value="1"/>
</dbReference>
<evidence type="ECO:0000256" key="2">
    <source>
        <dbReference type="ARBA" id="ARBA00022679"/>
    </source>
</evidence>
<reference evidence="8" key="1">
    <citation type="journal article" date="2019" name="Gigascience">
        <title>De novo genome assembly of the endangered Acer yangbiense, a plant species with extremely small populations endemic to Yunnan Province, China.</title>
        <authorList>
            <person name="Yang J."/>
            <person name="Wariss H.M."/>
            <person name="Tao L."/>
            <person name="Zhang R."/>
            <person name="Yun Q."/>
            <person name="Hollingsworth P."/>
            <person name="Dao Z."/>
            <person name="Luo G."/>
            <person name="Guo H."/>
            <person name="Ma Y."/>
            <person name="Sun W."/>
        </authorList>
    </citation>
    <scope>NUCLEOTIDE SEQUENCE [LARGE SCALE GENOMIC DNA]</scope>
    <source>
        <strain evidence="8">cv. br00</strain>
    </source>
</reference>
<dbReference type="Proteomes" id="UP000326939">
    <property type="component" value="Chromosome 3"/>
</dbReference>
<comment type="caution">
    <text evidence="7">The sequence shown here is derived from an EMBL/GenBank/DDBJ whole genome shotgun (WGS) entry which is preliminary data.</text>
</comment>
<keyword evidence="4" id="KW-0694">RNA-binding</keyword>
<evidence type="ECO:0000256" key="1">
    <source>
        <dbReference type="ARBA" id="ARBA00007265"/>
    </source>
</evidence>
<evidence type="ECO:0000256" key="4">
    <source>
        <dbReference type="RuleBase" id="RU003953"/>
    </source>
</evidence>
<evidence type="ECO:0000313" key="8">
    <source>
        <dbReference type="Proteomes" id="UP000326939"/>
    </source>
</evidence>
<dbReference type="GO" id="GO:0000166">
    <property type="term" value="F:nucleotide binding"/>
    <property type="evidence" value="ECO:0007669"/>
    <property type="project" value="UniProtKB-KW"/>
</dbReference>
<comment type="similarity">
    <text evidence="1 4">Belongs to the tRNA nucleotidyltransferase/poly(A) polymerase family.</text>
</comment>
<dbReference type="InterPro" id="IPR032828">
    <property type="entry name" value="PolyA_RNA-bd"/>
</dbReference>
<evidence type="ECO:0000259" key="6">
    <source>
        <dbReference type="Pfam" id="PF12627"/>
    </source>
</evidence>
<dbReference type="InterPro" id="IPR002646">
    <property type="entry name" value="PolA_pol_head_dom"/>
</dbReference>
<dbReference type="Gene3D" id="1.10.3090.10">
    <property type="entry name" value="cca-adding enzyme, domain 2"/>
    <property type="match status" value="1"/>
</dbReference>
<accession>A0A5N5NCS1</accession>
<keyword evidence="3" id="KW-0547">Nucleotide-binding</keyword>
<feature type="domain" description="tRNA nucleotidyltransferase/poly(A) polymerase RNA and SrmB- binding" evidence="6">
    <location>
        <begin position="266"/>
        <end position="324"/>
    </location>
</feature>
<protein>
    <recommendedName>
        <fullName evidence="9">Poly A polymerase head domain-containing protein</fullName>
    </recommendedName>
</protein>
<dbReference type="GO" id="GO:0016779">
    <property type="term" value="F:nucleotidyltransferase activity"/>
    <property type="evidence" value="ECO:0007669"/>
    <property type="project" value="InterPro"/>
</dbReference>
<dbReference type="Gene3D" id="3.30.460.10">
    <property type="entry name" value="Beta Polymerase, domain 2"/>
    <property type="match status" value="1"/>
</dbReference>
<evidence type="ECO:0000259" key="5">
    <source>
        <dbReference type="Pfam" id="PF01743"/>
    </source>
</evidence>
<feature type="domain" description="Poly A polymerase head" evidence="5">
    <location>
        <begin position="110"/>
        <end position="238"/>
    </location>
</feature>
<keyword evidence="2 4" id="KW-0808">Transferase</keyword>
<keyword evidence="8" id="KW-1185">Reference proteome</keyword>
<name>A0A5N5NCS1_9ROSI</name>
<dbReference type="InterPro" id="IPR052191">
    <property type="entry name" value="tRNA_ntf/polyA_polymerase_I"/>
</dbReference>
<dbReference type="Pfam" id="PF01743">
    <property type="entry name" value="PolyA_pol"/>
    <property type="match status" value="1"/>
</dbReference>
<dbReference type="GO" id="GO:0001680">
    <property type="term" value="P:tRNA 3'-terminal CCA addition"/>
    <property type="evidence" value="ECO:0007669"/>
    <property type="project" value="UniProtKB-ARBA"/>
</dbReference>
<dbReference type="AlphaFoldDB" id="A0A5N5NCS1"/>
<sequence>MTIVVALRTHLCSQSPLVFHVRNLSFTQIIRHCSNSVVAAASTIEQARLHKEEGHLLVINSTSKKEKVSGERKAHEWKKLDAEELGISNSMISKPTRVVLNGLKRKGYEVYLVGGCVRDLILKRIPKDFDVITSAELKQVRKAFHRCEIVGKRFPICHVHVDDVIVEVSSFSTSQLKSGGKFKGDVRKPLGCSKRDFIRWRNCLQRDFTINGLMFDPYANIVYDYMGGMADIKKTKVRTVIPANLSFVEDSGRILRAIRIAARLQFRFTRDLALSLKELSHSVLRLDKGRILLELNYMLAYGSAEASLRLMWRFGLLEILLPIQSLFSNLDRLVAPDRPCHTILWVGIFAFHMVLVDQPQDPLVVAAFILAVHSGGSLLESVKIARRISQPYQSSFPELLEAQNPGSNNALMLKTIKFAALVKTALRNMTDGCYVSKAMAKYPKAPSSDLVFIPMALFLRVSKIFECVRRGTETRFVSRQGRRIDHESLAMGSLEEVRHVFARIVFTTVYPPNQSNVVNQRP</sequence>
<evidence type="ECO:0000256" key="3">
    <source>
        <dbReference type="ARBA" id="ARBA00022741"/>
    </source>
</evidence>
<dbReference type="SUPFAM" id="SSF81301">
    <property type="entry name" value="Nucleotidyltransferase"/>
    <property type="match status" value="1"/>
</dbReference>
<dbReference type="CDD" id="cd05398">
    <property type="entry name" value="NT_ClassII-CCAase"/>
    <property type="match status" value="1"/>
</dbReference>
<evidence type="ECO:0008006" key="9">
    <source>
        <dbReference type="Google" id="ProtNLM"/>
    </source>
</evidence>
<dbReference type="PANTHER" id="PTHR43051">
    <property type="entry name" value="POLYNUCLEOTIDE ADENYLYLTRANSFERASE FAMILY PROTEIN"/>
    <property type="match status" value="1"/>
</dbReference>
<dbReference type="GO" id="GO:0003723">
    <property type="term" value="F:RNA binding"/>
    <property type="evidence" value="ECO:0007669"/>
    <property type="project" value="UniProtKB-KW"/>
</dbReference>
<gene>
    <name evidence="7" type="ORF">DKX38_004841</name>
</gene>
<evidence type="ECO:0000313" key="7">
    <source>
        <dbReference type="EMBL" id="KAB5564787.1"/>
    </source>
</evidence>